<name>A0A2T0UER9_9ACTN</name>
<comment type="caution">
    <text evidence="1">The sequence shown here is derived from an EMBL/GenBank/DDBJ whole genome shotgun (WGS) entry which is preliminary data.</text>
</comment>
<sequence>MSDGVDDRELQMYIAELGRVGGRLHREGLAVGEKGALNIKQDWAKTWSGHPYFPALPRAVSYDRRAQGADAEWEIGPDKDRPQGALGNIIEYGTVNNGPIPGGLPALDREVPRFVQALADLGMDVLSGD</sequence>
<dbReference type="EMBL" id="PVTJ01000009">
    <property type="protein sequence ID" value="PRY56441.1"/>
    <property type="molecule type" value="Genomic_DNA"/>
</dbReference>
<dbReference type="Proteomes" id="UP000238176">
    <property type="component" value="Unassembled WGS sequence"/>
</dbReference>
<proteinExistence type="predicted"/>
<dbReference type="OrthoDB" id="3233584at2"/>
<evidence type="ECO:0000313" key="2">
    <source>
        <dbReference type="Proteomes" id="UP000238176"/>
    </source>
</evidence>
<dbReference type="AlphaFoldDB" id="A0A2T0UER9"/>
<dbReference type="RefSeq" id="WP_106365869.1">
    <property type="nucleotide sequence ID" value="NZ_PVTJ01000009.1"/>
</dbReference>
<keyword evidence="2" id="KW-1185">Reference proteome</keyword>
<protein>
    <submittedName>
        <fullName evidence="1">Uncharacterized protein</fullName>
    </submittedName>
</protein>
<evidence type="ECO:0000313" key="1">
    <source>
        <dbReference type="EMBL" id="PRY56441.1"/>
    </source>
</evidence>
<gene>
    <name evidence="1" type="ORF">B0I28_10990</name>
</gene>
<reference evidence="1 2" key="1">
    <citation type="submission" date="2018-03" db="EMBL/GenBank/DDBJ databases">
        <title>Genomic Encyclopedia of Type Strains, Phase III (KMG-III): the genomes of soil and plant-associated and newly described type strains.</title>
        <authorList>
            <person name="Whitman W."/>
        </authorList>
    </citation>
    <scope>NUCLEOTIDE SEQUENCE [LARGE SCALE GENOMIC DNA]</scope>
    <source>
        <strain evidence="1 2">CGMCC 4.7067</strain>
    </source>
</reference>
<accession>A0A2T0UER9</accession>
<organism evidence="1 2">
    <name type="scientific">Glycomyces artemisiae</name>
    <dbReference type="NCBI Taxonomy" id="1076443"/>
    <lineage>
        <taxon>Bacteria</taxon>
        <taxon>Bacillati</taxon>
        <taxon>Actinomycetota</taxon>
        <taxon>Actinomycetes</taxon>
        <taxon>Glycomycetales</taxon>
        <taxon>Glycomycetaceae</taxon>
        <taxon>Glycomyces</taxon>
    </lineage>
</organism>